<comment type="caution">
    <text evidence="1">The sequence shown here is derived from an EMBL/GenBank/DDBJ whole genome shotgun (WGS) entry which is preliminary data.</text>
</comment>
<dbReference type="InterPro" id="IPR013078">
    <property type="entry name" value="His_Pase_superF_clade-1"/>
</dbReference>
<accession>A0ABX0VZE1</accession>
<organism evidence="1 2">
    <name type="scientific">Marivivens donghaensis</name>
    <dbReference type="NCBI Taxonomy" id="1699413"/>
    <lineage>
        <taxon>Bacteria</taxon>
        <taxon>Pseudomonadati</taxon>
        <taxon>Pseudomonadota</taxon>
        <taxon>Alphaproteobacteria</taxon>
        <taxon>Rhodobacterales</taxon>
        <taxon>Paracoccaceae</taxon>
        <taxon>Marivivens group</taxon>
        <taxon>Marivivens</taxon>
    </lineage>
</organism>
<proteinExistence type="predicted"/>
<dbReference type="InterPro" id="IPR001345">
    <property type="entry name" value="PG/BPGM_mutase_AS"/>
</dbReference>
<dbReference type="Gene3D" id="3.40.50.1240">
    <property type="entry name" value="Phosphoglycerate mutase-like"/>
    <property type="match status" value="1"/>
</dbReference>
<protein>
    <submittedName>
        <fullName evidence="1">Histidine phosphatase family protein</fullName>
    </submittedName>
</protein>
<evidence type="ECO:0000313" key="1">
    <source>
        <dbReference type="EMBL" id="NIY73158.1"/>
    </source>
</evidence>
<dbReference type="EMBL" id="JAATOP010000007">
    <property type="protein sequence ID" value="NIY73158.1"/>
    <property type="molecule type" value="Genomic_DNA"/>
</dbReference>
<evidence type="ECO:0000313" key="2">
    <source>
        <dbReference type="Proteomes" id="UP000709466"/>
    </source>
</evidence>
<sequence length="191" mass="21418">MLNLPPIYVLRHGETEWNREMRMQGGLDSALTEAGRVQATQMAEWLRGRVDGYALFSSPQGRAVATAEPIAELTGITLQTDDRLREINMGLWSGLSRDEIDARWPASDPHEDFVDFYERAPEGEGFVALWDRTGAFLRDLNSPAIIVTHGFTSRFLRTQAVGLGLDQLRELDGGQGCIFEIRDGKHTKIFP</sequence>
<gene>
    <name evidence="1" type="ORF">HCZ30_12045</name>
</gene>
<dbReference type="Proteomes" id="UP000709466">
    <property type="component" value="Unassembled WGS sequence"/>
</dbReference>
<reference evidence="1 2" key="1">
    <citation type="submission" date="2020-03" db="EMBL/GenBank/DDBJ databases">
        <title>Bacterial isolates of synthetic phycosphere.</title>
        <authorList>
            <person name="Fu H."/>
            <person name="Moran M.A."/>
        </authorList>
    </citation>
    <scope>NUCLEOTIDE SEQUENCE [LARGE SCALE GENOMIC DNA]</scope>
    <source>
        <strain evidence="1 2">HF1</strain>
    </source>
</reference>
<dbReference type="PIRSF" id="PIRSF000709">
    <property type="entry name" value="6PFK_2-Ptase"/>
    <property type="match status" value="1"/>
</dbReference>
<dbReference type="SUPFAM" id="SSF53254">
    <property type="entry name" value="Phosphoglycerate mutase-like"/>
    <property type="match status" value="1"/>
</dbReference>
<dbReference type="PROSITE" id="PS00175">
    <property type="entry name" value="PG_MUTASE"/>
    <property type="match status" value="1"/>
</dbReference>
<dbReference type="Pfam" id="PF00300">
    <property type="entry name" value="His_Phos_1"/>
    <property type="match status" value="1"/>
</dbReference>
<dbReference type="InterPro" id="IPR050275">
    <property type="entry name" value="PGM_Phosphatase"/>
</dbReference>
<name>A0ABX0VZE1_9RHOB</name>
<dbReference type="RefSeq" id="WP_167638534.1">
    <property type="nucleotide sequence ID" value="NZ_JAATOP010000007.1"/>
</dbReference>
<dbReference type="SMART" id="SM00855">
    <property type="entry name" value="PGAM"/>
    <property type="match status" value="1"/>
</dbReference>
<dbReference type="InterPro" id="IPR029033">
    <property type="entry name" value="His_PPase_superfam"/>
</dbReference>
<keyword evidence="2" id="KW-1185">Reference proteome</keyword>
<dbReference type="PANTHER" id="PTHR48100">
    <property type="entry name" value="BROAD-SPECIFICITY PHOSPHATASE YOR283W-RELATED"/>
    <property type="match status" value="1"/>
</dbReference>
<dbReference type="CDD" id="cd07067">
    <property type="entry name" value="HP_PGM_like"/>
    <property type="match status" value="1"/>
</dbReference>